<comment type="caution">
    <text evidence="3">The sequence shown here is derived from an EMBL/GenBank/DDBJ whole genome shotgun (WGS) entry which is preliminary data.</text>
</comment>
<name>A0ABQ7FIL4_9ACTN</name>
<keyword evidence="2" id="KW-0472">Membrane</keyword>
<proteinExistence type="predicted"/>
<keyword evidence="2" id="KW-1133">Transmembrane helix</keyword>
<evidence type="ECO:0000256" key="2">
    <source>
        <dbReference type="SAM" id="Phobius"/>
    </source>
</evidence>
<sequence>MSNVPSRGTDHALVQHLRKADADIVEHQTGDEEDWAATKAAILRLAVADEDSGEPSDDRTVAGGGPSPAPGLVPRLLSLVAVAAGTAGIALVRSAWGVLLGAVLIVAAFGSEAAAFVRPRRVDARGEPGPGPGLVKTGIVATAATAGLTVAAAVTVASGRT</sequence>
<feature type="region of interest" description="Disordered" evidence="1">
    <location>
        <begin position="48"/>
        <end position="67"/>
    </location>
</feature>
<protein>
    <recommendedName>
        <fullName evidence="5">DUF3040 domain-containing protein</fullName>
    </recommendedName>
</protein>
<organism evidence="3 4">
    <name type="scientific">Streptomyces lycii</name>
    <dbReference type="NCBI Taxonomy" id="2654337"/>
    <lineage>
        <taxon>Bacteria</taxon>
        <taxon>Bacillati</taxon>
        <taxon>Actinomycetota</taxon>
        <taxon>Actinomycetes</taxon>
        <taxon>Kitasatosporales</taxon>
        <taxon>Streptomycetaceae</taxon>
        <taxon>Streptomyces</taxon>
    </lineage>
</organism>
<dbReference type="EMBL" id="WHPN01000262">
    <property type="protein sequence ID" value="KAF4408819.1"/>
    <property type="molecule type" value="Genomic_DNA"/>
</dbReference>
<reference evidence="3 4" key="1">
    <citation type="submission" date="2019-10" db="EMBL/GenBank/DDBJ databases">
        <title>Streptomyces tenebrisbrunneis sp.nov., an endogenous actinomycete isolated from of Lycium ruthenicum.</title>
        <authorList>
            <person name="Ma L."/>
        </authorList>
    </citation>
    <scope>NUCLEOTIDE SEQUENCE [LARGE SCALE GENOMIC DNA]</scope>
    <source>
        <strain evidence="3 4">TRM 66187</strain>
    </source>
</reference>
<dbReference type="RefSeq" id="WP_098754758.1">
    <property type="nucleotide sequence ID" value="NZ_WHPN01000262.1"/>
</dbReference>
<gene>
    <name evidence="3" type="ORF">GCU69_12275</name>
</gene>
<accession>A0ABQ7FIL4</accession>
<evidence type="ECO:0000313" key="4">
    <source>
        <dbReference type="Proteomes" id="UP000621266"/>
    </source>
</evidence>
<feature type="transmembrane region" description="Helical" evidence="2">
    <location>
        <begin position="98"/>
        <end position="117"/>
    </location>
</feature>
<evidence type="ECO:0000256" key="1">
    <source>
        <dbReference type="SAM" id="MobiDB-lite"/>
    </source>
</evidence>
<feature type="transmembrane region" description="Helical" evidence="2">
    <location>
        <begin position="137"/>
        <end position="157"/>
    </location>
</feature>
<keyword evidence="2" id="KW-0812">Transmembrane</keyword>
<dbReference type="Proteomes" id="UP000621266">
    <property type="component" value="Unassembled WGS sequence"/>
</dbReference>
<evidence type="ECO:0000313" key="3">
    <source>
        <dbReference type="EMBL" id="KAF4408819.1"/>
    </source>
</evidence>
<keyword evidence="4" id="KW-1185">Reference proteome</keyword>
<evidence type="ECO:0008006" key="5">
    <source>
        <dbReference type="Google" id="ProtNLM"/>
    </source>
</evidence>